<dbReference type="PANTHER" id="PTHR45674:SF9">
    <property type="entry name" value="DNA LIGASE 3"/>
    <property type="match status" value="1"/>
</dbReference>
<dbReference type="CDD" id="cd07900">
    <property type="entry name" value="Adenylation_DNA_ligase_I_Euk"/>
    <property type="match status" value="1"/>
</dbReference>
<dbReference type="InterPro" id="IPR012340">
    <property type="entry name" value="NA-bd_OB-fold"/>
</dbReference>
<dbReference type="GO" id="GO:0006281">
    <property type="term" value="P:DNA repair"/>
    <property type="evidence" value="ECO:0007669"/>
    <property type="project" value="UniProtKB-KW"/>
</dbReference>
<evidence type="ECO:0000256" key="11">
    <source>
        <dbReference type="SAM" id="MobiDB-lite"/>
    </source>
</evidence>
<dbReference type="Gene3D" id="1.10.3260.10">
    <property type="entry name" value="DNA ligase, ATP-dependent, N-terminal domain"/>
    <property type="match status" value="1"/>
</dbReference>
<evidence type="ECO:0000256" key="6">
    <source>
        <dbReference type="ARBA" id="ARBA00022840"/>
    </source>
</evidence>
<dbReference type="SUPFAM" id="SSF50249">
    <property type="entry name" value="Nucleic acid-binding proteins"/>
    <property type="match status" value="1"/>
</dbReference>
<proteinExistence type="inferred from homology"/>
<dbReference type="EMBL" id="SEKV01000015">
    <property type="protein sequence ID" value="TFY69160.1"/>
    <property type="molecule type" value="Genomic_DNA"/>
</dbReference>
<comment type="caution">
    <text evidence="13">The sequence shown here is derived from an EMBL/GenBank/DDBJ whole genome shotgun (WGS) entry which is preliminary data.</text>
</comment>
<dbReference type="SUPFAM" id="SSF56091">
    <property type="entry name" value="DNA ligase/mRNA capping enzyme, catalytic domain"/>
    <property type="match status" value="1"/>
</dbReference>
<keyword evidence="9" id="KW-0233">DNA recombination</keyword>
<dbReference type="InterPro" id="IPR016059">
    <property type="entry name" value="DNA_ligase_ATP-dep_CS"/>
</dbReference>
<dbReference type="GO" id="GO:0006310">
    <property type="term" value="P:DNA recombination"/>
    <property type="evidence" value="ECO:0007669"/>
    <property type="project" value="UniProtKB-KW"/>
</dbReference>
<keyword evidence="9" id="KW-0227">DNA damage</keyword>
<dbReference type="InterPro" id="IPR050191">
    <property type="entry name" value="ATP-dep_DNA_ligase"/>
</dbReference>
<organism evidence="13 14">
    <name type="scientific">Rhodofomes roseus</name>
    <dbReference type="NCBI Taxonomy" id="34475"/>
    <lineage>
        <taxon>Eukaryota</taxon>
        <taxon>Fungi</taxon>
        <taxon>Dikarya</taxon>
        <taxon>Basidiomycota</taxon>
        <taxon>Agaricomycotina</taxon>
        <taxon>Agaricomycetes</taxon>
        <taxon>Polyporales</taxon>
        <taxon>Rhodofomes</taxon>
    </lineage>
</organism>
<dbReference type="Gene3D" id="3.30.470.30">
    <property type="entry name" value="DNA ligase/mRNA capping enzyme"/>
    <property type="match status" value="1"/>
</dbReference>
<feature type="compositionally biased region" description="Basic and acidic residues" evidence="11">
    <location>
        <begin position="901"/>
        <end position="911"/>
    </location>
</feature>
<dbReference type="Proteomes" id="UP000298390">
    <property type="component" value="Unassembled WGS sequence"/>
</dbReference>
<dbReference type="GO" id="GO:0005524">
    <property type="term" value="F:ATP binding"/>
    <property type="evidence" value="ECO:0007669"/>
    <property type="project" value="UniProtKB-KW"/>
</dbReference>
<dbReference type="STRING" id="34475.A0A4Y9Z4X8"/>
<keyword evidence="3 9" id="KW-0436">Ligase</keyword>
<sequence length="939" mass="102825">MILRTTAKYTWNTMPKRALASPSSSPTKKKVKVTGQQYSLDQFFGGSSSSPGPSRTLPNSPSKGKAKATVTSQTSQLSNADEQRRHTSTARGTSPIVHDSDATFAWSLAEEDGLDLDKLTELEESAKRKLTQRPPRPPVEIIDVDSLSDQETLAAPGPSIAGPSNTRDNVDLAGPQNPGHQTEAASSAAVCPTPVLGGSHQDPSADPVYGRLDVDPVSYVVLDNIWPSGRLVPYSFLAHTLATLSGTRSRIVILNTLTNCLRTITEHHPQSLLPTLYLLSNSLSPPYSPLELGLGGSTISKAIQHVSGLSASALKRLYNSTGDPGDVAFEAKSNVRTLIPHPPLLVTGVYESLLKIARAKGQGAAKQKQSIVEKLLVAAKGEETRFLVRTLCQNLRVGAVRTSLLTALARAMALTPPPGVVSADSNTSYYVTTKQLAQLDQSAATSKKKVADPARDSINAAYSQAEGLLKRVYVQHPNYDDIVKTLLDVGLDGLASRVPLSVGIPLLPTLGSPTRSLDEIYDRLGFLPFTAEFKYDGQRAQIHAWRESGRISVKIFSRHLEDMTDKASTYPDIISLIEHMFEAAKTTHSFILDSEIVAIDPTDGRLKSFQELSNRARKDVRIEDVKVAVCVYAFDIMYLDGEILLQKPFRERRALLRTRFPSYVPERRDAARFNHVQSCESEDGRDTVEEFWQAAVASSCEGLMIKLLDSGEVLEEVSQKERPRRKPLPATYEPDKRTSAWLKLKKDYVTGLGDSLDLVPIGAWHGNGRKAQWWSPILLAVWDADAGKLVAVCKCMSGFTDVFYKSLKERYPEHSETCSPQPLWEPACETGGLKPEVYFKPQEVWEIRGADITISPVSVAALGLVNSNRGLSLRFPRFIRVREDKAIENASTPEFLAQMYRKQEARGKDNTGADDGDLVDVYEGPSGESLSEDSSEGVS</sequence>
<feature type="region of interest" description="Disordered" evidence="11">
    <location>
        <begin position="901"/>
        <end position="939"/>
    </location>
</feature>
<dbReference type="NCBIfam" id="TIGR00574">
    <property type="entry name" value="dnl1"/>
    <property type="match status" value="1"/>
</dbReference>
<feature type="domain" description="ATP-dependent DNA ligase family profile" evidence="12">
    <location>
        <begin position="622"/>
        <end position="783"/>
    </location>
</feature>
<dbReference type="CDD" id="cd07969">
    <property type="entry name" value="OBF_DNA_ligase_I"/>
    <property type="match status" value="1"/>
</dbReference>
<evidence type="ECO:0000256" key="2">
    <source>
        <dbReference type="ARBA" id="ARBA00007572"/>
    </source>
</evidence>
<accession>A0A4Y9Z4X8</accession>
<keyword evidence="5 9" id="KW-0547">Nucleotide-binding</keyword>
<dbReference type="GO" id="GO:0071897">
    <property type="term" value="P:DNA biosynthetic process"/>
    <property type="evidence" value="ECO:0007669"/>
    <property type="project" value="InterPro"/>
</dbReference>
<dbReference type="PROSITE" id="PS50160">
    <property type="entry name" value="DNA_LIGASE_A3"/>
    <property type="match status" value="1"/>
</dbReference>
<evidence type="ECO:0000256" key="10">
    <source>
        <dbReference type="RuleBase" id="RU004196"/>
    </source>
</evidence>
<comment type="similarity">
    <text evidence="2 10">Belongs to the ATP-dependent DNA ligase family.</text>
</comment>
<evidence type="ECO:0000256" key="3">
    <source>
        <dbReference type="ARBA" id="ARBA00022598"/>
    </source>
</evidence>
<dbReference type="InterPro" id="IPR036599">
    <property type="entry name" value="DNA_ligase_N_sf"/>
</dbReference>
<evidence type="ECO:0000313" key="13">
    <source>
        <dbReference type="EMBL" id="TFY69160.1"/>
    </source>
</evidence>
<evidence type="ECO:0000259" key="12">
    <source>
        <dbReference type="PROSITE" id="PS50160"/>
    </source>
</evidence>
<feature type="compositionally biased region" description="Low complexity" evidence="11">
    <location>
        <begin position="45"/>
        <end position="54"/>
    </location>
</feature>
<dbReference type="Pfam" id="PF04679">
    <property type="entry name" value="DNA_ligase_A_C"/>
    <property type="match status" value="1"/>
</dbReference>
<evidence type="ECO:0000256" key="4">
    <source>
        <dbReference type="ARBA" id="ARBA00022705"/>
    </source>
</evidence>
<evidence type="ECO:0000256" key="8">
    <source>
        <dbReference type="ARBA" id="ARBA00034003"/>
    </source>
</evidence>
<comment type="subcellular location">
    <subcellularLocation>
        <location evidence="1">Nucleus</location>
    </subcellularLocation>
</comment>
<dbReference type="AlphaFoldDB" id="A0A4Y9Z4X8"/>
<dbReference type="PANTHER" id="PTHR45674">
    <property type="entry name" value="DNA LIGASE 1/3 FAMILY MEMBER"/>
    <property type="match status" value="1"/>
</dbReference>
<evidence type="ECO:0000313" key="14">
    <source>
        <dbReference type="Proteomes" id="UP000298390"/>
    </source>
</evidence>
<protein>
    <recommendedName>
        <fullName evidence="9">DNA ligase</fullName>
        <ecNumber evidence="9">6.5.1.1</ecNumber>
    </recommendedName>
</protein>
<feature type="compositionally biased region" description="Acidic residues" evidence="11">
    <location>
        <begin position="930"/>
        <end position="939"/>
    </location>
</feature>
<dbReference type="Gene3D" id="2.40.50.140">
    <property type="entry name" value="Nucleic acid-binding proteins"/>
    <property type="match status" value="1"/>
</dbReference>
<dbReference type="GO" id="GO:0006273">
    <property type="term" value="P:lagging strand elongation"/>
    <property type="evidence" value="ECO:0007669"/>
    <property type="project" value="TreeGrafter"/>
</dbReference>
<dbReference type="PROSITE" id="PS00697">
    <property type="entry name" value="DNA_LIGASE_A1"/>
    <property type="match status" value="1"/>
</dbReference>
<feature type="region of interest" description="Disordered" evidence="11">
    <location>
        <begin position="126"/>
        <end position="204"/>
    </location>
</feature>
<keyword evidence="6 9" id="KW-0067">ATP-binding</keyword>
<dbReference type="GO" id="GO:0005634">
    <property type="term" value="C:nucleus"/>
    <property type="evidence" value="ECO:0007669"/>
    <property type="project" value="UniProtKB-SubCell"/>
</dbReference>
<feature type="compositionally biased region" description="Polar residues" evidence="11">
    <location>
        <begin position="69"/>
        <end position="80"/>
    </location>
</feature>
<dbReference type="Pfam" id="PF04675">
    <property type="entry name" value="DNA_ligase_A_N"/>
    <property type="match status" value="1"/>
</dbReference>
<dbReference type="InterPro" id="IPR012308">
    <property type="entry name" value="DNA_ligase_ATP-dep_N"/>
</dbReference>
<dbReference type="GO" id="GO:0003910">
    <property type="term" value="F:DNA ligase (ATP) activity"/>
    <property type="evidence" value="ECO:0007669"/>
    <property type="project" value="UniProtKB-EC"/>
</dbReference>
<dbReference type="GO" id="GO:0003677">
    <property type="term" value="F:DNA binding"/>
    <property type="evidence" value="ECO:0007669"/>
    <property type="project" value="InterPro"/>
</dbReference>
<dbReference type="InterPro" id="IPR012310">
    <property type="entry name" value="DNA_ligase_ATP-dep_cent"/>
</dbReference>
<evidence type="ECO:0000256" key="7">
    <source>
        <dbReference type="ARBA" id="ARBA00023242"/>
    </source>
</evidence>
<evidence type="ECO:0000256" key="5">
    <source>
        <dbReference type="ARBA" id="ARBA00022741"/>
    </source>
</evidence>
<keyword evidence="4" id="KW-0235">DNA replication</keyword>
<dbReference type="Gene3D" id="3.30.1490.70">
    <property type="match status" value="1"/>
</dbReference>
<comment type="catalytic activity">
    <reaction evidence="8 9">
        <text>ATP + (deoxyribonucleotide)n-3'-hydroxyl + 5'-phospho-(deoxyribonucleotide)m = (deoxyribonucleotide)n+m + AMP + diphosphate.</text>
        <dbReference type="EC" id="6.5.1.1"/>
    </reaction>
</comment>
<dbReference type="FunFam" id="3.30.470.30:FF:000002">
    <property type="entry name" value="DNA ligase"/>
    <property type="match status" value="1"/>
</dbReference>
<evidence type="ECO:0000256" key="1">
    <source>
        <dbReference type="ARBA" id="ARBA00004123"/>
    </source>
</evidence>
<keyword evidence="7" id="KW-0539">Nucleus</keyword>
<keyword evidence="9" id="KW-0234">DNA repair</keyword>
<dbReference type="InterPro" id="IPR012309">
    <property type="entry name" value="DNA_ligase_ATP-dep_C"/>
</dbReference>
<name>A0A4Y9Z4X8_9APHY</name>
<dbReference type="FunFam" id="2.40.50.140:FF:000062">
    <property type="entry name" value="DNA ligase"/>
    <property type="match status" value="1"/>
</dbReference>
<dbReference type="EC" id="6.5.1.1" evidence="9"/>
<dbReference type="InterPro" id="IPR000977">
    <property type="entry name" value="DNA_ligase_ATP-dep"/>
</dbReference>
<dbReference type="SUPFAM" id="SSF117018">
    <property type="entry name" value="ATP-dependent DNA ligase DNA-binding domain"/>
    <property type="match status" value="1"/>
</dbReference>
<reference evidence="13 14" key="1">
    <citation type="submission" date="2019-01" db="EMBL/GenBank/DDBJ databases">
        <title>Genome sequencing of the rare red list fungi Fomitopsis rosea.</title>
        <authorList>
            <person name="Buettner E."/>
            <person name="Kellner H."/>
        </authorList>
    </citation>
    <scope>NUCLEOTIDE SEQUENCE [LARGE SCALE GENOMIC DNA]</scope>
    <source>
        <strain evidence="13 14">DSM 105464</strain>
    </source>
</reference>
<evidence type="ECO:0000256" key="9">
    <source>
        <dbReference type="RuleBase" id="RU000617"/>
    </source>
</evidence>
<dbReference type="Pfam" id="PF01068">
    <property type="entry name" value="DNA_ligase_A_M"/>
    <property type="match status" value="1"/>
</dbReference>
<feature type="region of interest" description="Disordered" evidence="11">
    <location>
        <begin position="39"/>
        <end position="96"/>
    </location>
</feature>
<gene>
    <name evidence="13" type="ORF">EVJ58_g578</name>
</gene>